<dbReference type="EMBL" id="RCWN01000001">
    <property type="protein sequence ID" value="RLQ88991.1"/>
    <property type="molecule type" value="Genomic_DNA"/>
</dbReference>
<dbReference type="Proteomes" id="UP000281094">
    <property type="component" value="Unassembled WGS sequence"/>
</dbReference>
<protein>
    <submittedName>
        <fullName evidence="7">O-antigen ligase family protein</fullName>
    </submittedName>
</protein>
<feature type="transmembrane region" description="Helical" evidence="5">
    <location>
        <begin position="384"/>
        <end position="402"/>
    </location>
</feature>
<keyword evidence="2 5" id="KW-0812">Transmembrane</keyword>
<feature type="transmembrane region" description="Helical" evidence="5">
    <location>
        <begin position="188"/>
        <end position="206"/>
    </location>
</feature>
<dbReference type="InterPro" id="IPR007016">
    <property type="entry name" value="O-antigen_ligase-rel_domated"/>
</dbReference>
<feature type="transmembrane region" description="Helical" evidence="5">
    <location>
        <begin position="64"/>
        <end position="81"/>
    </location>
</feature>
<keyword evidence="3 5" id="KW-1133">Transmembrane helix</keyword>
<evidence type="ECO:0000259" key="6">
    <source>
        <dbReference type="Pfam" id="PF04932"/>
    </source>
</evidence>
<feature type="transmembrane region" description="Helical" evidence="5">
    <location>
        <begin position="215"/>
        <end position="231"/>
    </location>
</feature>
<dbReference type="InterPro" id="IPR051533">
    <property type="entry name" value="WaaL-like"/>
</dbReference>
<evidence type="ECO:0000256" key="3">
    <source>
        <dbReference type="ARBA" id="ARBA00022989"/>
    </source>
</evidence>
<feature type="transmembrane region" description="Helical" evidence="5">
    <location>
        <begin position="93"/>
        <end position="109"/>
    </location>
</feature>
<evidence type="ECO:0000313" key="7">
    <source>
        <dbReference type="EMBL" id="RLQ88991.1"/>
    </source>
</evidence>
<evidence type="ECO:0000256" key="4">
    <source>
        <dbReference type="ARBA" id="ARBA00023136"/>
    </source>
</evidence>
<evidence type="ECO:0000256" key="5">
    <source>
        <dbReference type="SAM" id="Phobius"/>
    </source>
</evidence>
<comment type="subcellular location">
    <subcellularLocation>
        <location evidence="1">Membrane</location>
        <topology evidence="1">Multi-pass membrane protein</topology>
    </subcellularLocation>
</comment>
<evidence type="ECO:0000256" key="1">
    <source>
        <dbReference type="ARBA" id="ARBA00004141"/>
    </source>
</evidence>
<feature type="transmembrane region" description="Helical" evidence="5">
    <location>
        <begin position="147"/>
        <end position="168"/>
    </location>
</feature>
<feature type="transmembrane region" description="Helical" evidence="5">
    <location>
        <begin position="347"/>
        <end position="372"/>
    </location>
</feature>
<reference evidence="7 8" key="1">
    <citation type="submission" date="2018-10" db="EMBL/GenBank/DDBJ databases">
        <title>Notoacmeibacter sp. M2BS9Y-3-1, whole genome shotgun sequence.</title>
        <authorList>
            <person name="Tuo L."/>
        </authorList>
    </citation>
    <scope>NUCLEOTIDE SEQUENCE [LARGE SCALE GENOMIC DNA]</scope>
    <source>
        <strain evidence="7 8">M2BS9Y-3-1</strain>
    </source>
</reference>
<keyword evidence="7" id="KW-0436">Ligase</keyword>
<feature type="transmembrane region" description="Helical" evidence="5">
    <location>
        <begin position="408"/>
        <end position="425"/>
    </location>
</feature>
<gene>
    <name evidence="7" type="ORF">D8780_12840</name>
</gene>
<keyword evidence="4 5" id="KW-0472">Membrane</keyword>
<dbReference type="PANTHER" id="PTHR37422:SF13">
    <property type="entry name" value="LIPOPOLYSACCHARIDE BIOSYNTHESIS PROTEIN PA4999-RELATED"/>
    <property type="match status" value="1"/>
</dbReference>
<sequence length="437" mass="47501">MCHKGRRGGGPMHSGTLQSARAPFGIWCGYLLYFVLFALPISFAIADILLDLKHYQTYRVRREFTGYCEVILIVLLLWGAIKSWRVFDWRVPALMVVPLFILVGHSLAFPDDDNARALWRWTLIFLFALVFYGAVAGGTIAITARGVVTSFVAGASLYTVFALVYHFGWGNLSELNSNNLVGFGNVRASNRLLVPALMCAIVAFALPEAAGRRRWFFLAAALILAMLSGYTGSRSTIMALVSISILAALLSPRFRYLRIAAATVAVIAIGLALASLVPTVIQLLASTENVEPGKVSQSLQVFRYSSSGRVMIWETILELALQRPAFGWGGADFTADRIRQFSNAHNIIIQVFYEVGLAGLIPMAILAASFLLRSLKIVRAPRPDMYVTAAALSACAIMASSLVAPGLWFQYSAFLFVVLAVVALVRPGAPGEADPLG</sequence>
<organism evidence="7 8">
    <name type="scientific">Notoacmeibacter ruber</name>
    <dbReference type="NCBI Taxonomy" id="2670375"/>
    <lineage>
        <taxon>Bacteria</taxon>
        <taxon>Pseudomonadati</taxon>
        <taxon>Pseudomonadota</taxon>
        <taxon>Alphaproteobacteria</taxon>
        <taxon>Hyphomicrobiales</taxon>
        <taxon>Notoacmeibacteraceae</taxon>
        <taxon>Notoacmeibacter</taxon>
    </lineage>
</organism>
<dbReference type="GO" id="GO:0016874">
    <property type="term" value="F:ligase activity"/>
    <property type="evidence" value="ECO:0007669"/>
    <property type="project" value="UniProtKB-KW"/>
</dbReference>
<dbReference type="PANTHER" id="PTHR37422">
    <property type="entry name" value="TEICHURONIC ACID BIOSYNTHESIS PROTEIN TUAE"/>
    <property type="match status" value="1"/>
</dbReference>
<dbReference type="AlphaFoldDB" id="A0A3L7JH88"/>
<accession>A0A3L7JH88</accession>
<comment type="caution">
    <text evidence="7">The sequence shown here is derived from an EMBL/GenBank/DDBJ whole genome shotgun (WGS) entry which is preliminary data.</text>
</comment>
<feature type="transmembrane region" description="Helical" evidence="5">
    <location>
        <begin position="261"/>
        <end position="285"/>
    </location>
</feature>
<name>A0A3L7JH88_9HYPH</name>
<dbReference type="GO" id="GO:0016020">
    <property type="term" value="C:membrane"/>
    <property type="evidence" value="ECO:0007669"/>
    <property type="project" value="UniProtKB-SubCell"/>
</dbReference>
<feature type="domain" description="O-antigen ligase-related" evidence="6">
    <location>
        <begin position="220"/>
        <end position="361"/>
    </location>
</feature>
<feature type="transmembrane region" description="Helical" evidence="5">
    <location>
        <begin position="21"/>
        <end position="44"/>
    </location>
</feature>
<proteinExistence type="predicted"/>
<evidence type="ECO:0000313" key="8">
    <source>
        <dbReference type="Proteomes" id="UP000281094"/>
    </source>
</evidence>
<keyword evidence="8" id="KW-1185">Reference proteome</keyword>
<evidence type="ECO:0000256" key="2">
    <source>
        <dbReference type="ARBA" id="ARBA00022692"/>
    </source>
</evidence>
<feature type="transmembrane region" description="Helical" evidence="5">
    <location>
        <begin position="121"/>
        <end position="140"/>
    </location>
</feature>
<feature type="transmembrane region" description="Helical" evidence="5">
    <location>
        <begin position="237"/>
        <end position="254"/>
    </location>
</feature>
<dbReference type="Pfam" id="PF04932">
    <property type="entry name" value="Wzy_C"/>
    <property type="match status" value="1"/>
</dbReference>